<organism evidence="2 3">
    <name type="scientific">Nannocystis bainbridge</name>
    <dbReference type="NCBI Taxonomy" id="2995303"/>
    <lineage>
        <taxon>Bacteria</taxon>
        <taxon>Pseudomonadati</taxon>
        <taxon>Myxococcota</taxon>
        <taxon>Polyangia</taxon>
        <taxon>Nannocystales</taxon>
        <taxon>Nannocystaceae</taxon>
        <taxon>Nannocystis</taxon>
    </lineage>
</organism>
<name>A0ABT5DYH1_9BACT</name>
<reference evidence="2 3" key="1">
    <citation type="submission" date="2022-11" db="EMBL/GenBank/DDBJ databases">
        <title>Minimal conservation of predation-associated metabolite biosynthetic gene clusters underscores biosynthetic potential of Myxococcota including descriptions for ten novel species: Archangium lansinium sp. nov., Myxococcus landrumus sp. nov., Nannocystis bai.</title>
        <authorList>
            <person name="Ahearne A."/>
            <person name="Stevens C."/>
            <person name="Dowd S."/>
        </authorList>
    </citation>
    <scope>NUCLEOTIDE SEQUENCE [LARGE SCALE GENOMIC DNA]</scope>
    <source>
        <strain evidence="2 3">BB15-2</strain>
    </source>
</reference>
<keyword evidence="3" id="KW-1185">Reference proteome</keyword>
<evidence type="ECO:0000313" key="2">
    <source>
        <dbReference type="EMBL" id="MDC0718624.1"/>
    </source>
</evidence>
<evidence type="ECO:0000313" key="3">
    <source>
        <dbReference type="Proteomes" id="UP001221686"/>
    </source>
</evidence>
<evidence type="ECO:0000256" key="1">
    <source>
        <dbReference type="SAM" id="Phobius"/>
    </source>
</evidence>
<dbReference type="RefSeq" id="WP_272087104.1">
    <property type="nucleotide sequence ID" value="NZ_JAQNDL010000001.1"/>
</dbReference>
<accession>A0ABT5DYH1</accession>
<protein>
    <submittedName>
        <fullName evidence="2">Uncharacterized protein</fullName>
    </submittedName>
</protein>
<comment type="caution">
    <text evidence="2">The sequence shown here is derived from an EMBL/GenBank/DDBJ whole genome shotgun (WGS) entry which is preliminary data.</text>
</comment>
<keyword evidence="1" id="KW-0472">Membrane</keyword>
<dbReference type="Proteomes" id="UP001221686">
    <property type="component" value="Unassembled WGS sequence"/>
</dbReference>
<dbReference type="EMBL" id="JAQNDL010000001">
    <property type="protein sequence ID" value="MDC0718624.1"/>
    <property type="molecule type" value="Genomic_DNA"/>
</dbReference>
<proteinExistence type="predicted"/>
<sequence length="167" mass="18208">MLADLDDPPRSRTRDLLFGALAGLPVVGVIAWFLLPSLAGMIQGNASSYDARLRAEDAYMQTLCTQAMVLPRDEELCECVLAIEFPSLDCRGPFLAWSLARHHTTCADVATRRASLTFCSCVDTVQERVDKAPDPEAARVEAQRVGKCLELPDAFALPQIETLMPGA</sequence>
<feature type="transmembrane region" description="Helical" evidence="1">
    <location>
        <begin position="16"/>
        <end position="35"/>
    </location>
</feature>
<keyword evidence="1" id="KW-1133">Transmembrane helix</keyword>
<gene>
    <name evidence="2" type="ORF">POL25_17070</name>
</gene>
<keyword evidence="1" id="KW-0812">Transmembrane</keyword>